<name>A0A2S2QS58_9HEMI</name>
<reference evidence="2" key="1">
    <citation type="submission" date="2018-04" db="EMBL/GenBank/DDBJ databases">
        <title>Transcriptome assembly of Sipha flava.</title>
        <authorList>
            <person name="Scully E.D."/>
            <person name="Geib S.M."/>
            <person name="Palmer N.A."/>
            <person name="Koch K."/>
            <person name="Bradshaw J."/>
            <person name="Heng-Moss T."/>
            <person name="Sarath G."/>
        </authorList>
    </citation>
    <scope>NUCLEOTIDE SEQUENCE</scope>
</reference>
<keyword evidence="1" id="KW-0472">Membrane</keyword>
<evidence type="ECO:0000256" key="1">
    <source>
        <dbReference type="SAM" id="Phobius"/>
    </source>
</evidence>
<accession>A0A2S2QS58</accession>
<keyword evidence="1" id="KW-1133">Transmembrane helix</keyword>
<dbReference type="EMBL" id="GGMS01010759">
    <property type="protein sequence ID" value="MBY79962.1"/>
    <property type="molecule type" value="Transcribed_RNA"/>
</dbReference>
<protein>
    <submittedName>
        <fullName evidence="2">Uncharacterized protein</fullName>
    </submittedName>
</protein>
<gene>
    <name evidence="2" type="ORF">g.139796</name>
</gene>
<dbReference type="AlphaFoldDB" id="A0A2S2QS58"/>
<sequence>MRLQFRCKAYKQLNRAINYLCIYIIFNYNKMSKHASGCFRCLIFPARTAMLMMMTMVVVVMRLVTFPDDRDVTLAAVQTGENSPCVWKIDLTKYNSTTANGKR</sequence>
<proteinExistence type="predicted"/>
<organism evidence="2">
    <name type="scientific">Sipha flava</name>
    <name type="common">yellow sugarcane aphid</name>
    <dbReference type="NCBI Taxonomy" id="143950"/>
    <lineage>
        <taxon>Eukaryota</taxon>
        <taxon>Metazoa</taxon>
        <taxon>Ecdysozoa</taxon>
        <taxon>Arthropoda</taxon>
        <taxon>Hexapoda</taxon>
        <taxon>Insecta</taxon>
        <taxon>Pterygota</taxon>
        <taxon>Neoptera</taxon>
        <taxon>Paraneoptera</taxon>
        <taxon>Hemiptera</taxon>
        <taxon>Sternorrhyncha</taxon>
        <taxon>Aphidomorpha</taxon>
        <taxon>Aphidoidea</taxon>
        <taxon>Aphididae</taxon>
        <taxon>Sipha</taxon>
    </lineage>
</organism>
<evidence type="ECO:0000313" key="2">
    <source>
        <dbReference type="EMBL" id="MBY79962.1"/>
    </source>
</evidence>
<keyword evidence="1" id="KW-0812">Transmembrane</keyword>
<feature type="transmembrane region" description="Helical" evidence="1">
    <location>
        <begin position="41"/>
        <end position="64"/>
    </location>
</feature>